<keyword evidence="5 6" id="KW-0472">Membrane</keyword>
<feature type="transmembrane region" description="Helical" evidence="6">
    <location>
        <begin position="385"/>
        <end position="409"/>
    </location>
</feature>
<feature type="region of interest" description="Disordered" evidence="7">
    <location>
        <begin position="521"/>
        <end position="663"/>
    </location>
</feature>
<evidence type="ECO:0000256" key="5">
    <source>
        <dbReference type="ARBA" id="ARBA00023136"/>
    </source>
</evidence>
<accession>A0A7S3R7V0</accession>
<dbReference type="GO" id="GO:0016020">
    <property type="term" value="C:membrane"/>
    <property type="evidence" value="ECO:0007669"/>
    <property type="project" value="UniProtKB-SubCell"/>
</dbReference>
<evidence type="ECO:0000256" key="7">
    <source>
        <dbReference type="SAM" id="MobiDB-lite"/>
    </source>
</evidence>
<comment type="subcellular location">
    <subcellularLocation>
        <location evidence="1">Membrane</location>
        <topology evidence="1">Multi-pass membrane protein</topology>
    </subcellularLocation>
</comment>
<keyword evidence="4 6" id="KW-1133">Transmembrane helix</keyword>
<dbReference type="PANTHER" id="PTHR42893:SF9">
    <property type="entry name" value="PROTEIN DETOXIFICATION 46, CHLOROPLASTIC"/>
    <property type="match status" value="1"/>
</dbReference>
<evidence type="ECO:0000256" key="1">
    <source>
        <dbReference type="ARBA" id="ARBA00004141"/>
    </source>
</evidence>
<evidence type="ECO:0000256" key="2">
    <source>
        <dbReference type="ARBA" id="ARBA00010199"/>
    </source>
</evidence>
<feature type="compositionally biased region" description="Basic and acidic residues" evidence="7">
    <location>
        <begin position="591"/>
        <end position="608"/>
    </location>
</feature>
<dbReference type="EMBL" id="HBIP01033011">
    <property type="protein sequence ID" value="CAE0505058.1"/>
    <property type="molecule type" value="Transcribed_RNA"/>
</dbReference>
<dbReference type="InterPro" id="IPR044644">
    <property type="entry name" value="DinF-like"/>
</dbReference>
<evidence type="ECO:0000313" key="8">
    <source>
        <dbReference type="EMBL" id="CAE0505058.1"/>
    </source>
</evidence>
<keyword evidence="3 6" id="KW-0812">Transmembrane</keyword>
<feature type="transmembrane region" description="Helical" evidence="6">
    <location>
        <begin position="216"/>
        <end position="235"/>
    </location>
</feature>
<feature type="transmembrane region" description="Helical" evidence="6">
    <location>
        <begin position="273"/>
        <end position="291"/>
    </location>
</feature>
<sequence length="663" mass="70107">MHCTPAAPLTAAVKCCGHCPIHIRPAAPGPLILSQRALRRTHSSGLRPSRKFELGDGWCTQALAGGAGSIQGDVSPSNEERAEFSKDIFRRILTFMGPAILIPLGDPLMSLVDTVCIGQFCDSSSLAAMGPANMIKSFATYIFQSLQVATLSLVASNLRDKQRDVAARTLSTALMLAAAFGLLTTVVLSVSASPIVHATGVQDVHLLPLATDYLRIRAVAQPAVLATMVAQAGLLAQQDSVTPSLSVAISVFISILGNLVFVLGLGYGLHGAGVTTVATQMSGALILLWALHSRKSQLQPHWSVPRPQELLTLTQMMVPLTVVSMSKNLCYLCVSTTAATLRTLCLAAHQASFTVWCLGTWSTSPLEQACMTFLPSAEKPWQRKLIGNLVMGLGCIVAAVTGSMLFSLLQFGPGVLVRDLQVQHFMQLIAPQAMISLALVGIDVAATAVNLACRDLTYVARSHLVTLTGICAYFWHCRKYDWGLSGVWWGLVLFFLLRAGQSSLRALWLLRSGRVLAVGSDSMKDENGLPSAAPSPEETPKSKGSSNGGPQAAHQEGPQDTEGASYERPHAVHQEGPGDTEGGENRQPQAVHHEEGRSNGDTKGRNNERPMGAAQEGDPKGTQNGSGCPPGAGHEGGESGPRDAARKGGESGPRDAAMKGGLQ</sequence>
<feature type="transmembrane region" description="Helical" evidence="6">
    <location>
        <begin position="429"/>
        <end position="451"/>
    </location>
</feature>
<dbReference type="AlphaFoldDB" id="A0A7S3R7V0"/>
<proteinExistence type="inferred from homology"/>
<evidence type="ECO:0000256" key="6">
    <source>
        <dbReference type="RuleBase" id="RU004914"/>
    </source>
</evidence>
<dbReference type="PANTHER" id="PTHR42893">
    <property type="entry name" value="PROTEIN DETOXIFICATION 44, CHLOROPLASTIC-RELATED"/>
    <property type="match status" value="1"/>
</dbReference>
<feature type="transmembrane region" description="Helical" evidence="6">
    <location>
        <begin position="138"/>
        <end position="158"/>
    </location>
</feature>
<dbReference type="GO" id="GO:0042910">
    <property type="term" value="F:xenobiotic transmembrane transporter activity"/>
    <property type="evidence" value="ECO:0007669"/>
    <property type="project" value="InterPro"/>
</dbReference>
<comment type="caution">
    <text evidence="6">Lacks conserved residue(s) required for the propagation of feature annotation.</text>
</comment>
<comment type="similarity">
    <text evidence="2 6">Belongs to the multi antimicrobial extrusion (MATE) (TC 2.A.66.1) family.</text>
</comment>
<evidence type="ECO:0000256" key="4">
    <source>
        <dbReference type="ARBA" id="ARBA00022989"/>
    </source>
</evidence>
<gene>
    <name evidence="8" type="ORF">DTER00134_LOCUS20131</name>
</gene>
<feature type="transmembrane region" description="Helical" evidence="6">
    <location>
        <begin position="170"/>
        <end position="196"/>
    </location>
</feature>
<feature type="compositionally biased region" description="Basic and acidic residues" evidence="7">
    <location>
        <begin position="635"/>
        <end position="657"/>
    </location>
</feature>
<dbReference type="InterPro" id="IPR002528">
    <property type="entry name" value="MATE_fam"/>
</dbReference>
<evidence type="ECO:0000256" key="3">
    <source>
        <dbReference type="ARBA" id="ARBA00022692"/>
    </source>
</evidence>
<feature type="transmembrane region" description="Helical" evidence="6">
    <location>
        <begin position="458"/>
        <end position="476"/>
    </location>
</feature>
<reference evidence="8" key="1">
    <citation type="submission" date="2021-01" db="EMBL/GenBank/DDBJ databases">
        <authorList>
            <person name="Corre E."/>
            <person name="Pelletier E."/>
            <person name="Niang G."/>
            <person name="Scheremetjew M."/>
            <person name="Finn R."/>
            <person name="Kale V."/>
            <person name="Holt S."/>
            <person name="Cochrane G."/>
            <person name="Meng A."/>
            <person name="Brown T."/>
            <person name="Cohen L."/>
        </authorList>
    </citation>
    <scope>NUCLEOTIDE SEQUENCE</scope>
    <source>
        <strain evidence="8">CCMP1320</strain>
    </source>
</reference>
<feature type="transmembrane region" description="Helical" evidence="6">
    <location>
        <begin position="247"/>
        <end position="267"/>
    </location>
</feature>
<dbReference type="Pfam" id="PF01554">
    <property type="entry name" value="MatE"/>
    <property type="match status" value="1"/>
</dbReference>
<protein>
    <recommendedName>
        <fullName evidence="6">Protein DETOXIFICATION</fullName>
    </recommendedName>
    <alternativeName>
        <fullName evidence="6">Multidrug and toxic compound extrusion protein</fullName>
    </alternativeName>
</protein>
<feature type="transmembrane region" description="Helical" evidence="6">
    <location>
        <begin position="482"/>
        <end position="500"/>
    </location>
</feature>
<dbReference type="GO" id="GO:0015297">
    <property type="term" value="F:antiporter activity"/>
    <property type="evidence" value="ECO:0007669"/>
    <property type="project" value="InterPro"/>
</dbReference>
<organism evidence="8">
    <name type="scientific">Dunaliella tertiolecta</name>
    <name type="common">Green alga</name>
    <dbReference type="NCBI Taxonomy" id="3047"/>
    <lineage>
        <taxon>Eukaryota</taxon>
        <taxon>Viridiplantae</taxon>
        <taxon>Chlorophyta</taxon>
        <taxon>core chlorophytes</taxon>
        <taxon>Chlorophyceae</taxon>
        <taxon>CS clade</taxon>
        <taxon>Chlamydomonadales</taxon>
        <taxon>Dunaliellaceae</taxon>
        <taxon>Dunaliella</taxon>
    </lineage>
</organism>
<name>A0A7S3R7V0_DUNTE</name>